<dbReference type="InterPro" id="IPR021067">
    <property type="entry name" value="Glycosyltransferase"/>
</dbReference>
<dbReference type="Proteomes" id="UP000000702">
    <property type="component" value="Unassembled WGS sequence"/>
</dbReference>
<gene>
    <name evidence="2" type="ORF">TCIL3000_0_41260</name>
</gene>
<evidence type="ECO:0000313" key="2">
    <source>
        <dbReference type="EMBL" id="CCD13369.1"/>
    </source>
</evidence>
<proteinExistence type="predicted"/>
<feature type="region of interest" description="Disordered" evidence="1">
    <location>
        <begin position="38"/>
        <end position="83"/>
    </location>
</feature>
<dbReference type="OMA" id="HYTELCE"/>
<evidence type="ECO:0000256" key="1">
    <source>
        <dbReference type="SAM" id="MobiDB-lite"/>
    </source>
</evidence>
<dbReference type="Pfam" id="PF11397">
    <property type="entry name" value="GlcNAc"/>
    <property type="match status" value="1"/>
</dbReference>
<reference evidence="3" key="1">
    <citation type="submission" date="2011-07" db="EMBL/GenBank/DDBJ databases">
        <title>Divergent evolution of antigenic variation in African trypanosomes.</title>
        <authorList>
            <person name="Jackson A.P."/>
            <person name="Berry A."/>
            <person name="Allison H.C."/>
            <person name="Burton P."/>
            <person name="Anderson J."/>
            <person name="Aslett M."/>
            <person name="Brown R."/>
            <person name="Corton N."/>
            <person name="Harris D."/>
            <person name="Hauser H."/>
            <person name="Gamble J."/>
            <person name="Gilderthorp R."/>
            <person name="McQuillan J."/>
            <person name="Quail M.A."/>
            <person name="Sanders M."/>
            <person name="Van Tonder A."/>
            <person name="Ginger M.L."/>
            <person name="Donelson J.E."/>
            <person name="Field M.C."/>
            <person name="Barry J.D."/>
            <person name="Berriman M."/>
            <person name="Hertz-Fowler C."/>
        </authorList>
    </citation>
    <scope>NUCLEOTIDE SEQUENCE [LARGE SCALE GENOMIC DNA]</scope>
    <source>
        <strain evidence="3">IL3000</strain>
    </source>
</reference>
<evidence type="ECO:0000313" key="3">
    <source>
        <dbReference type="Proteomes" id="UP000000702"/>
    </source>
</evidence>
<dbReference type="EMBL" id="CAEQ01001134">
    <property type="protein sequence ID" value="CCD13369.1"/>
    <property type="molecule type" value="Genomic_DNA"/>
</dbReference>
<protein>
    <submittedName>
        <fullName evidence="2">WGS project CAEQ00000000 data, annotated contig 1703</fullName>
    </submittedName>
</protein>
<comment type="caution">
    <text evidence="2">The sequence shown here is derived from an EMBL/GenBank/DDBJ whole genome shotgun (WGS) entry which is preliminary data.</text>
</comment>
<name>F9W842_TRYCI</name>
<dbReference type="VEuPathDB" id="TriTrypDB:TcIL3000_0_41260"/>
<dbReference type="PANTHER" id="PTHR34496:SF7">
    <property type="entry name" value="GLYCOSYLTRANSFERASE (GLCNAC)"/>
    <property type="match status" value="1"/>
</dbReference>
<keyword evidence="3" id="KW-1185">Reference proteome</keyword>
<dbReference type="PANTHER" id="PTHR34496">
    <property type="entry name" value="GLCNAC TRANSFERASE-RELATED"/>
    <property type="match status" value="1"/>
</dbReference>
<organism evidence="2 3">
    <name type="scientific">Trypanosoma congolense (strain IL3000)</name>
    <dbReference type="NCBI Taxonomy" id="1068625"/>
    <lineage>
        <taxon>Eukaryota</taxon>
        <taxon>Discoba</taxon>
        <taxon>Euglenozoa</taxon>
        <taxon>Kinetoplastea</taxon>
        <taxon>Metakinetoplastina</taxon>
        <taxon>Trypanosomatida</taxon>
        <taxon>Trypanosomatidae</taxon>
        <taxon>Trypanosoma</taxon>
        <taxon>Nannomonas</taxon>
    </lineage>
</organism>
<dbReference type="AlphaFoldDB" id="F9W842"/>
<accession>F9W842</accession>
<sequence>MLLQLPSRYPVLTQKANIIARDIVRQAWKGSVLCNATRTSSNNGKAEEDMDTYNCDSNQKRKRDKSTDTSKRTPSPLRSRLDHGCAAGTLDLNSGSDNGQCSRGLWEEDVVEFLFRLPSDDVETSRSYGVDDHMDEAELVFPKTVGDHPSFRQSRRPNRIQLYWMRKLRETLRTELKKRMSEWDTTTFICGVMVKVLDELRVKNVCTEGKRHCGAGMGNTSSSEEGGGILRLRTNSVRRLSDTLHDPQYMHPSPLHRCGDEWPDATCLDAGEQNSPRQFPPQPWLSTDFLFTRAEAFFNLSETGTHGRRRRVAEGKEGVGYVPLDPYLALLTPDEEAVLLAARLWTHGWDLYAGTEPIVFAASNRSSTAYSNRSGKAPSVASNAKWRMRRRSLSRLRFILFGESRSEEDMGDNKAEVLKFIKRYGLGSQRSWESFLQHVGLEQDLGGEVGSGATEQDKTDGEWRHYMKACDGI</sequence>
<reference evidence="2 3" key="2">
    <citation type="journal article" date="2012" name="Proc. Natl. Acad. Sci. U.S.A.">
        <title>Antigenic diversity is generated by distinct evolutionary mechanisms in African trypanosome species.</title>
        <authorList>
            <person name="Jackson A.P."/>
            <person name="Berry A."/>
            <person name="Aslett M."/>
            <person name="Allison H.C."/>
            <person name="Burton P."/>
            <person name="Vavrova-Anderson J."/>
            <person name="Brown R."/>
            <person name="Browne H."/>
            <person name="Corton N."/>
            <person name="Hauser H."/>
            <person name="Gamble J."/>
            <person name="Gilderthorp R."/>
            <person name="Marcello L."/>
            <person name="McQuillan J."/>
            <person name="Otto T.D."/>
            <person name="Quail M.A."/>
            <person name="Sanders M.J."/>
            <person name="van Tonder A."/>
            <person name="Ginger M.L."/>
            <person name="Field M.C."/>
            <person name="Barry J.D."/>
            <person name="Hertz-Fowler C."/>
            <person name="Berriman M."/>
        </authorList>
    </citation>
    <scope>NUCLEOTIDE SEQUENCE [LARGE SCALE GENOMIC DNA]</scope>
    <source>
        <strain evidence="2 3">IL3000</strain>
    </source>
</reference>